<keyword evidence="2" id="KW-1185">Reference proteome</keyword>
<evidence type="ECO:0000313" key="1">
    <source>
        <dbReference type="EMBL" id="QEE20727.1"/>
    </source>
</evidence>
<accession>A0A5B9DNG1</accession>
<proteinExistence type="predicted"/>
<dbReference type="OrthoDB" id="7946953at2"/>
<dbReference type="AlphaFoldDB" id="A0A5B9DNG1"/>
<dbReference type="KEGG" id="yti:FNA67_11335"/>
<name>A0A5B9DNG1_9HYPH</name>
<sequence length="175" mass="18521">MNNGGPLWRALALAGLMVAGAAAPAMAAQADIEFLGSYLGDWKGRGQLQGANTETVVCKLNLTAANNNTKINYSGRCTLAGSNLAVNGTVAYIDAKRRYEAVMTSNASFTGTAIGQRQGNGVVFNLREKERDEAAKRDMTITSSISLLDNAIMVEFLVVDDATGDTIRAKVPFAK</sequence>
<dbReference type="RefSeq" id="WP_049705215.1">
    <property type="nucleotide sequence ID" value="NZ_BMFM01000001.1"/>
</dbReference>
<reference evidence="1 2" key="1">
    <citation type="journal article" date="2015" name="Int. J. Syst. Evol. Microbiol.">
        <title>Youhaiella tibetensis gen. nov., sp. nov., isolated from subsurface sediment.</title>
        <authorList>
            <person name="Wang Y.X."/>
            <person name="Huang F.Q."/>
            <person name="Nogi Y."/>
            <person name="Pang S.J."/>
            <person name="Wang P.K."/>
            <person name="Lv J."/>
        </authorList>
    </citation>
    <scope>NUCLEOTIDE SEQUENCE [LARGE SCALE GENOMIC DNA]</scope>
    <source>
        <strain evidence="2">fig4</strain>
    </source>
</reference>
<organism evidence="1 2">
    <name type="scientific">Paradevosia tibetensis</name>
    <dbReference type="NCBI Taxonomy" id="1447062"/>
    <lineage>
        <taxon>Bacteria</taxon>
        <taxon>Pseudomonadati</taxon>
        <taxon>Pseudomonadota</taxon>
        <taxon>Alphaproteobacteria</taxon>
        <taxon>Hyphomicrobiales</taxon>
        <taxon>Devosiaceae</taxon>
        <taxon>Paradevosia</taxon>
    </lineage>
</organism>
<dbReference type="EMBL" id="CP041690">
    <property type="protein sequence ID" value="QEE20727.1"/>
    <property type="molecule type" value="Genomic_DNA"/>
</dbReference>
<gene>
    <name evidence="1" type="ORF">FNA67_11335</name>
</gene>
<protein>
    <submittedName>
        <fullName evidence="1">Uncharacterized protein</fullName>
    </submittedName>
</protein>
<evidence type="ECO:0000313" key="2">
    <source>
        <dbReference type="Proteomes" id="UP000321062"/>
    </source>
</evidence>
<dbReference type="Proteomes" id="UP000321062">
    <property type="component" value="Chromosome"/>
</dbReference>